<dbReference type="EMBL" id="JAUTBA010000001">
    <property type="protein sequence ID" value="MDQ1148108.1"/>
    <property type="molecule type" value="Genomic_DNA"/>
</dbReference>
<proteinExistence type="predicted"/>
<feature type="signal peptide" evidence="2">
    <location>
        <begin position="1"/>
        <end position="27"/>
    </location>
</feature>
<name>A0ABU0U1I9_9SPHI</name>
<feature type="region of interest" description="Disordered" evidence="1">
    <location>
        <begin position="88"/>
        <end position="113"/>
    </location>
</feature>
<feature type="compositionally biased region" description="Polar residues" evidence="1">
    <location>
        <begin position="52"/>
        <end position="65"/>
    </location>
</feature>
<keyword evidence="2" id="KW-0732">Signal</keyword>
<protein>
    <submittedName>
        <fullName evidence="3">Uncharacterized protein</fullName>
    </submittedName>
</protein>
<evidence type="ECO:0000256" key="1">
    <source>
        <dbReference type="SAM" id="MobiDB-lite"/>
    </source>
</evidence>
<dbReference type="Proteomes" id="UP001244640">
    <property type="component" value="Unassembled WGS sequence"/>
</dbReference>
<sequence>MKKIAKRFISTMSIGVMALGISFSANAQSIKSEKEVKGEKEVNTVAANQVWSYHGTSSDSPTDPSKYSLGPSDECGTLSETICQINAPANPSNPSQPDMTALVTPPGSSTPTTIALRISTANSSKTPNETVTDFRPF</sequence>
<evidence type="ECO:0000313" key="4">
    <source>
        <dbReference type="Proteomes" id="UP001244640"/>
    </source>
</evidence>
<comment type="caution">
    <text evidence="3">The sequence shown here is derived from an EMBL/GenBank/DDBJ whole genome shotgun (WGS) entry which is preliminary data.</text>
</comment>
<evidence type="ECO:0000256" key="2">
    <source>
        <dbReference type="SAM" id="SignalP"/>
    </source>
</evidence>
<gene>
    <name evidence="3" type="ORF">QE382_000092</name>
</gene>
<keyword evidence="4" id="KW-1185">Reference proteome</keyword>
<feature type="chain" id="PRO_5046982362" evidence="2">
    <location>
        <begin position="28"/>
        <end position="137"/>
    </location>
</feature>
<accession>A0ABU0U1I9</accession>
<feature type="region of interest" description="Disordered" evidence="1">
    <location>
        <begin position="118"/>
        <end position="137"/>
    </location>
</feature>
<feature type="region of interest" description="Disordered" evidence="1">
    <location>
        <begin position="52"/>
        <end position="73"/>
    </location>
</feature>
<dbReference type="RefSeq" id="WP_307184239.1">
    <property type="nucleotide sequence ID" value="NZ_JAUTBA010000001.1"/>
</dbReference>
<organism evidence="3 4">
    <name type="scientific">Sphingobacterium zeae</name>
    <dbReference type="NCBI Taxonomy" id="1776859"/>
    <lineage>
        <taxon>Bacteria</taxon>
        <taxon>Pseudomonadati</taxon>
        <taxon>Bacteroidota</taxon>
        <taxon>Sphingobacteriia</taxon>
        <taxon>Sphingobacteriales</taxon>
        <taxon>Sphingobacteriaceae</taxon>
        <taxon>Sphingobacterium</taxon>
    </lineage>
</organism>
<reference evidence="3 4" key="1">
    <citation type="submission" date="2023-07" db="EMBL/GenBank/DDBJ databases">
        <title>Functional and genomic diversity of the sorghum phyllosphere microbiome.</title>
        <authorList>
            <person name="Shade A."/>
        </authorList>
    </citation>
    <scope>NUCLEOTIDE SEQUENCE [LARGE SCALE GENOMIC DNA]</scope>
    <source>
        <strain evidence="3 4">SORGH_AS_0892</strain>
    </source>
</reference>
<evidence type="ECO:0000313" key="3">
    <source>
        <dbReference type="EMBL" id="MDQ1148108.1"/>
    </source>
</evidence>
<feature type="compositionally biased region" description="Polar residues" evidence="1">
    <location>
        <begin position="118"/>
        <end position="131"/>
    </location>
</feature>